<keyword evidence="3" id="KW-1185">Reference proteome</keyword>
<protein>
    <submittedName>
        <fullName evidence="2">Uncharacterized protein</fullName>
    </submittedName>
</protein>
<keyword evidence="1" id="KW-0472">Membrane</keyword>
<evidence type="ECO:0000313" key="3">
    <source>
        <dbReference type="Proteomes" id="UP000298154"/>
    </source>
</evidence>
<reference evidence="2 3" key="1">
    <citation type="submission" date="2019-03" db="EMBL/GenBank/DDBJ databases">
        <title>Genomics of glacier-inhabiting Cryobacterium strains.</title>
        <authorList>
            <person name="Liu Q."/>
            <person name="Xin Y.-H."/>
        </authorList>
    </citation>
    <scope>NUCLEOTIDE SEQUENCE [LARGE SCALE GENOMIC DNA]</scope>
    <source>
        <strain evidence="2 3">Sr36</strain>
    </source>
</reference>
<keyword evidence="1" id="KW-1133">Transmembrane helix</keyword>
<accession>A0A4R9APD1</accession>
<keyword evidence="1" id="KW-0812">Transmembrane</keyword>
<gene>
    <name evidence="2" type="ORF">E3T47_06170</name>
</gene>
<dbReference type="RefSeq" id="WP_134555274.1">
    <property type="nucleotide sequence ID" value="NZ_SOHK01000009.1"/>
</dbReference>
<organism evidence="2 3">
    <name type="scientific">Cryobacterium ruanii</name>
    <dbReference type="NCBI Taxonomy" id="1259197"/>
    <lineage>
        <taxon>Bacteria</taxon>
        <taxon>Bacillati</taxon>
        <taxon>Actinomycetota</taxon>
        <taxon>Actinomycetes</taxon>
        <taxon>Micrococcales</taxon>
        <taxon>Microbacteriaceae</taxon>
        <taxon>Cryobacterium</taxon>
    </lineage>
</organism>
<proteinExistence type="predicted"/>
<evidence type="ECO:0000256" key="1">
    <source>
        <dbReference type="SAM" id="Phobius"/>
    </source>
</evidence>
<dbReference type="AlphaFoldDB" id="A0A4R9APD1"/>
<dbReference type="EMBL" id="SOHK01000009">
    <property type="protein sequence ID" value="TFD66756.1"/>
    <property type="molecule type" value="Genomic_DNA"/>
</dbReference>
<feature type="transmembrane region" description="Helical" evidence="1">
    <location>
        <begin position="12"/>
        <end position="35"/>
    </location>
</feature>
<name>A0A4R9APD1_9MICO</name>
<sequence length="84" mass="8705">MAAFRHGLQAGILIAAAGVLLIGIVVGGATATWTVREILARSARCRGLCSLSSEMTSSECRLAAASVLADKFHRALIMGTFTGK</sequence>
<dbReference type="Proteomes" id="UP000298154">
    <property type="component" value="Unassembled WGS sequence"/>
</dbReference>
<comment type="caution">
    <text evidence="2">The sequence shown here is derived from an EMBL/GenBank/DDBJ whole genome shotgun (WGS) entry which is preliminary data.</text>
</comment>
<evidence type="ECO:0000313" key="2">
    <source>
        <dbReference type="EMBL" id="TFD66756.1"/>
    </source>
</evidence>